<dbReference type="GO" id="GO:0005739">
    <property type="term" value="C:mitochondrion"/>
    <property type="evidence" value="ECO:0007669"/>
    <property type="project" value="UniProtKB-ARBA"/>
</dbReference>
<dbReference type="Gene3D" id="3.10.28.10">
    <property type="entry name" value="Homing endonucleases"/>
    <property type="match status" value="1"/>
</dbReference>
<evidence type="ECO:0000313" key="3">
    <source>
        <dbReference type="EMBL" id="SAM86556.1"/>
    </source>
</evidence>
<comment type="function">
    <text evidence="1">Mitochondrial DNA endonuclease involved in intron homing.</text>
</comment>
<evidence type="ECO:0000313" key="4">
    <source>
        <dbReference type="Proteomes" id="UP000179920"/>
    </source>
</evidence>
<keyword evidence="3" id="KW-0378">Hydrolase</keyword>
<geneLocation type="mitochondrion" evidence="3"/>
<proteinExistence type="predicted"/>
<accession>A0A1K0GEP7</accession>
<feature type="domain" description="Homing endonuclease LAGLIDADG" evidence="2">
    <location>
        <begin position="150"/>
        <end position="243"/>
    </location>
</feature>
<dbReference type="GO" id="GO:0004519">
    <property type="term" value="F:endonuclease activity"/>
    <property type="evidence" value="ECO:0007669"/>
    <property type="project" value="UniProtKB-KW"/>
</dbReference>
<evidence type="ECO:0000256" key="1">
    <source>
        <dbReference type="ARBA" id="ARBA00002670"/>
    </source>
</evidence>
<dbReference type="InterPro" id="IPR051289">
    <property type="entry name" value="LAGLIDADG_Endonuclease"/>
</dbReference>
<dbReference type="Pfam" id="PF00961">
    <property type="entry name" value="LAGLIDADG_1"/>
    <property type="match status" value="1"/>
</dbReference>
<protein>
    <submittedName>
        <fullName evidence="3">Probable LAGLIDADG endonuclease</fullName>
    </submittedName>
</protein>
<dbReference type="InterPro" id="IPR004860">
    <property type="entry name" value="LAGLIDADG_dom"/>
</dbReference>
<dbReference type="PANTHER" id="PTHR36181">
    <property type="entry name" value="INTRON-ENCODED ENDONUCLEASE AI3-RELATED"/>
    <property type="match status" value="1"/>
</dbReference>
<keyword evidence="3" id="KW-0255">Endonuclease</keyword>
<reference evidence="4" key="1">
    <citation type="submission" date="2016-04" db="EMBL/GenBank/DDBJ databases">
        <authorList>
            <person name="Guldener U."/>
            <person name="Guldener U."/>
        </authorList>
    </citation>
    <scope>NUCLEOTIDE SEQUENCE [LARGE SCALE GENOMIC DNA]</scope>
    <source>
        <strain evidence="4">UB2112</strain>
    </source>
</reference>
<dbReference type="EMBL" id="LT558140">
    <property type="protein sequence ID" value="SAM86556.1"/>
    <property type="molecule type" value="Genomic_DNA"/>
</dbReference>
<dbReference type="AlphaFoldDB" id="A0A1K0GEP7"/>
<dbReference type="SUPFAM" id="SSF55608">
    <property type="entry name" value="Homing endonucleases"/>
    <property type="match status" value="1"/>
</dbReference>
<sequence>MVNGGLNYKDLKVAKFLSVDLGNRLYGCKLSNYGDLLKFMIPSHNGNIMCGWSNYSEMVTSHKMNESEMENRVAKSNRGTFHYIEYYLFSQSLYKLFVKVQRVYGSFCIGYNNIQVRYTLMVQEIGYPIKILSKFFSTKIGKKLHPMFVTGLIDGEGCFSIKIAKTVIGWRVQLDFTVGMHIRDKELLQQIYKFFNVGTLRETNNVIYYSVRSIKDLDVVVSHFTEFPLQTQKGADFILFAKAFHMIKNKSHLTTSGIEDIVSLKASMRCARGINNTLMYYFPNTVPVERSIIFSGAGAPSRMNFRFCCLRNKNRRFL</sequence>
<evidence type="ECO:0000259" key="2">
    <source>
        <dbReference type="Pfam" id="PF00961"/>
    </source>
</evidence>
<keyword evidence="3" id="KW-0540">Nuclease</keyword>
<dbReference type="PANTHER" id="PTHR36181:SF4">
    <property type="entry name" value="LAGLIDADG ENDONUCLEASE"/>
    <property type="match status" value="1"/>
</dbReference>
<dbReference type="InterPro" id="IPR027434">
    <property type="entry name" value="Homing_endonucl"/>
</dbReference>
<organism evidence="3 4">
    <name type="scientific">Ustilago bromivora</name>
    <dbReference type="NCBI Taxonomy" id="307758"/>
    <lineage>
        <taxon>Eukaryota</taxon>
        <taxon>Fungi</taxon>
        <taxon>Dikarya</taxon>
        <taxon>Basidiomycota</taxon>
        <taxon>Ustilaginomycotina</taxon>
        <taxon>Ustilaginomycetes</taxon>
        <taxon>Ustilaginales</taxon>
        <taxon>Ustilaginaceae</taxon>
        <taxon>Ustilago</taxon>
    </lineage>
</organism>
<dbReference type="Proteomes" id="UP000179920">
    <property type="component" value="Mitochondrion MITO"/>
</dbReference>
<gene>
    <name evidence="3" type="ORF">UBRO_21234</name>
</gene>
<name>A0A1K0GEP7_9BASI</name>